<dbReference type="AlphaFoldDB" id="A0AAU7M862"/>
<reference evidence="4" key="2">
    <citation type="submission" date="2024-06" db="EMBL/GenBank/DDBJ databases">
        <title>Micromonospora mangrovi CCTCC AA 2012012 genome sequences.</title>
        <authorList>
            <person name="Gao J."/>
        </authorList>
    </citation>
    <scope>NUCLEOTIDE SEQUENCE</scope>
    <source>
        <strain evidence="4">CCTCC AA 2012012</strain>
    </source>
</reference>
<keyword evidence="2" id="KW-0812">Transmembrane</keyword>
<evidence type="ECO:0000313" key="3">
    <source>
        <dbReference type="EMBL" id="XBP93702.1"/>
    </source>
</evidence>
<evidence type="ECO:0000256" key="1">
    <source>
        <dbReference type="SAM" id="MobiDB-lite"/>
    </source>
</evidence>
<accession>A0AAU7M862</accession>
<keyword evidence="2" id="KW-0472">Membrane</keyword>
<evidence type="ECO:0000313" key="4">
    <source>
        <dbReference type="EMBL" id="XCH74401.1"/>
    </source>
</evidence>
<keyword evidence="2" id="KW-1133">Transmembrane helix</keyword>
<sequence>MTDLDQRIASVLRERAEGEADTHRLLRAARARGRRRQLRRRAATGTALAAVVALGVAGVTGTDLGRLPVRVPWTAATPAAAGPVPPRADGVPGAARQPDLVGTDARVLHLGVDTGRARYLRWGVQGVGSAGSVESVQVDVGGRSPVLVEVSRSSEAVEELLLDGVPVEQGATRVTFDGVVRQVPQGGGGLVRGWQPVPGLYARASTRGDDRSVLLTAVQAIRWDEARRCDGPLRLGVLPEGAQLVACSVDATAFPGGFTVELILHRKPLAHMQVRLLYGAQITRTTTEGNRVVAGRPAALSPDGQLLELLGIPKAHLTAQFGWQWPDAPPKGQVDFTEADAASVLAGARVPTALADPQTWK</sequence>
<dbReference type="RefSeq" id="WP_350933386.1">
    <property type="nucleotide sequence ID" value="NZ_CP157762.1"/>
</dbReference>
<evidence type="ECO:0000256" key="2">
    <source>
        <dbReference type="SAM" id="Phobius"/>
    </source>
</evidence>
<feature type="transmembrane region" description="Helical" evidence="2">
    <location>
        <begin position="42"/>
        <end position="61"/>
    </location>
</feature>
<reference evidence="3" key="1">
    <citation type="submission" date="2024-01" db="EMBL/GenBank/DDBJ databases">
        <title>The genome sequence of Micromonospora mangrovi CCTCC AA 2012012.</title>
        <authorList>
            <person name="Gao J."/>
        </authorList>
    </citation>
    <scope>NUCLEOTIDE SEQUENCE</scope>
    <source>
        <strain evidence="3">CCTCC AA 2012012</strain>
    </source>
</reference>
<dbReference type="EMBL" id="CP159342">
    <property type="protein sequence ID" value="XCH74401.1"/>
    <property type="molecule type" value="Genomic_DNA"/>
</dbReference>
<proteinExistence type="predicted"/>
<feature type="region of interest" description="Disordered" evidence="1">
    <location>
        <begin position="78"/>
        <end position="98"/>
    </location>
</feature>
<feature type="compositionally biased region" description="Low complexity" evidence="1">
    <location>
        <begin position="78"/>
        <end position="96"/>
    </location>
</feature>
<evidence type="ECO:0008006" key="5">
    <source>
        <dbReference type="Google" id="ProtNLM"/>
    </source>
</evidence>
<organism evidence="3">
    <name type="scientific">Micromonospora sp. CCTCC AA 2012012</name>
    <dbReference type="NCBI Taxonomy" id="3111921"/>
    <lineage>
        <taxon>Bacteria</taxon>
        <taxon>Bacillati</taxon>
        <taxon>Actinomycetota</taxon>
        <taxon>Actinomycetes</taxon>
        <taxon>Micromonosporales</taxon>
        <taxon>Micromonosporaceae</taxon>
        <taxon>Micromonospora</taxon>
    </lineage>
</organism>
<dbReference type="EMBL" id="CP157762">
    <property type="protein sequence ID" value="XBP93702.1"/>
    <property type="molecule type" value="Genomic_DNA"/>
</dbReference>
<gene>
    <name evidence="4" type="ORF">ABUL08_29800</name>
    <name evidence="3" type="ORF">VK199_29710</name>
</gene>
<name>A0AAU7M862_9ACTN</name>
<protein>
    <recommendedName>
        <fullName evidence="5">LigA protein</fullName>
    </recommendedName>
</protein>